<evidence type="ECO:0000313" key="3">
    <source>
        <dbReference type="Proteomes" id="UP001205920"/>
    </source>
</evidence>
<dbReference type="AlphaFoldDB" id="A0AAW5HU24"/>
<dbReference type="Gene3D" id="3.40.50.1820">
    <property type="entry name" value="alpha/beta hydrolase"/>
    <property type="match status" value="1"/>
</dbReference>
<evidence type="ECO:0000313" key="2">
    <source>
        <dbReference type="EMBL" id="MCO6394999.1"/>
    </source>
</evidence>
<keyword evidence="3" id="KW-1185">Reference proteome</keyword>
<name>A0AAW5HU24_9CORY</name>
<gene>
    <name evidence="2" type="ORF">JMN37_08460</name>
</gene>
<dbReference type="InterPro" id="IPR000073">
    <property type="entry name" value="AB_hydrolase_1"/>
</dbReference>
<protein>
    <submittedName>
        <fullName evidence="2">Alpha/beta hydrolase</fullName>
    </submittedName>
</protein>
<feature type="domain" description="AB hydrolase-1" evidence="1">
    <location>
        <begin position="40"/>
        <end position="86"/>
    </location>
</feature>
<accession>A0AAW5HU24</accession>
<organism evidence="2 3">
    <name type="scientific">Corynebacterium lipophilum</name>
    <dbReference type="NCBI Taxonomy" id="2804918"/>
    <lineage>
        <taxon>Bacteria</taxon>
        <taxon>Bacillati</taxon>
        <taxon>Actinomycetota</taxon>
        <taxon>Actinomycetes</taxon>
        <taxon>Mycobacteriales</taxon>
        <taxon>Corynebacteriaceae</taxon>
        <taxon>Corynebacterium</taxon>
    </lineage>
</organism>
<dbReference type="Pfam" id="PF00561">
    <property type="entry name" value="Abhydrolase_1"/>
    <property type="match status" value="1"/>
</dbReference>
<dbReference type="GO" id="GO:0016787">
    <property type="term" value="F:hydrolase activity"/>
    <property type="evidence" value="ECO:0007669"/>
    <property type="project" value="UniProtKB-KW"/>
</dbReference>
<dbReference type="SUPFAM" id="SSF53474">
    <property type="entry name" value="alpha/beta-Hydrolases"/>
    <property type="match status" value="1"/>
</dbReference>
<dbReference type="Proteomes" id="UP001205920">
    <property type="component" value="Unassembled WGS sequence"/>
</dbReference>
<comment type="caution">
    <text evidence="2">The sequence shown here is derived from an EMBL/GenBank/DDBJ whole genome shotgun (WGS) entry which is preliminary data.</text>
</comment>
<dbReference type="RefSeq" id="WP_071573609.1">
    <property type="nucleotide sequence ID" value="NZ_JAEUWV010000013.1"/>
</dbReference>
<reference evidence="2 3" key="1">
    <citation type="submission" date="2021-01" db="EMBL/GenBank/DDBJ databases">
        <title>Identification and Characterization of Corynebacterium sp.</title>
        <authorList>
            <person name="Luo Q."/>
            <person name="Qu P."/>
            <person name="Chen Q."/>
        </authorList>
    </citation>
    <scope>NUCLEOTIDE SEQUENCE [LARGE SCALE GENOMIC DNA]</scope>
    <source>
        <strain evidence="2 3">MC-18</strain>
    </source>
</reference>
<dbReference type="PANTHER" id="PTHR43329">
    <property type="entry name" value="EPOXIDE HYDROLASE"/>
    <property type="match status" value="1"/>
</dbReference>
<dbReference type="EMBL" id="JAEUWV010000013">
    <property type="protein sequence ID" value="MCO6394999.1"/>
    <property type="molecule type" value="Genomic_DNA"/>
</dbReference>
<proteinExistence type="predicted"/>
<keyword evidence="2" id="KW-0378">Hydrolase</keyword>
<evidence type="ECO:0000259" key="1">
    <source>
        <dbReference type="Pfam" id="PF00561"/>
    </source>
</evidence>
<sequence>MPDFSTSPSAIDLPGPFTHEWLHTRGLRLHAAVAGDPTNPLLLLLHSAFGGWYDYRNRIADFADSGYHVAALDLRGCGLSDKPVRRSGDALLLHAGDLKGAIHTLGHDSAEVISAGASTVITNTLRERSPHLVTRHTSAPWTGSKAAFVPTPLYRHFPALFDQLWLRDLLRNQPEDATADHLRLRRDGTHITNALPYILELARIEARM</sequence>
<dbReference type="InterPro" id="IPR029058">
    <property type="entry name" value="AB_hydrolase_fold"/>
</dbReference>